<reference evidence="4 5" key="1">
    <citation type="submission" date="2021-02" db="EMBL/GenBank/DDBJ databases">
        <title>De Novo genome assembly of isolated myxobacteria.</title>
        <authorList>
            <person name="Stevens D.C."/>
        </authorList>
    </citation>
    <scope>NUCLEOTIDE SEQUENCE [LARGE SCALE GENOMIC DNA]</scope>
    <source>
        <strain evidence="4 5">ATCC 29039</strain>
    </source>
</reference>
<evidence type="ECO:0000256" key="1">
    <source>
        <dbReference type="ARBA" id="ARBA00022723"/>
    </source>
</evidence>
<feature type="chain" id="PRO_5047132522" description="GON domain-containing protein" evidence="2">
    <location>
        <begin position="30"/>
        <end position="451"/>
    </location>
</feature>
<gene>
    <name evidence="4" type="ORF">JYK02_34570</name>
</gene>
<dbReference type="Pfam" id="PF08685">
    <property type="entry name" value="GON"/>
    <property type="match status" value="1"/>
</dbReference>
<accession>A0ABS3DMY8</accession>
<protein>
    <recommendedName>
        <fullName evidence="3">GON domain-containing protein</fullName>
    </recommendedName>
</protein>
<organism evidence="4 5">
    <name type="scientific">Corallococcus macrosporus</name>
    <dbReference type="NCBI Taxonomy" id="35"/>
    <lineage>
        <taxon>Bacteria</taxon>
        <taxon>Pseudomonadati</taxon>
        <taxon>Myxococcota</taxon>
        <taxon>Myxococcia</taxon>
        <taxon>Myxococcales</taxon>
        <taxon>Cystobacterineae</taxon>
        <taxon>Myxococcaceae</taxon>
        <taxon>Corallococcus</taxon>
    </lineage>
</organism>
<name>A0ABS3DMY8_9BACT</name>
<dbReference type="EMBL" id="JAFIMU010000013">
    <property type="protein sequence ID" value="MBN8232655.1"/>
    <property type="molecule type" value="Genomic_DNA"/>
</dbReference>
<proteinExistence type="predicted"/>
<evidence type="ECO:0000313" key="4">
    <source>
        <dbReference type="EMBL" id="MBN8232655.1"/>
    </source>
</evidence>
<keyword evidence="1" id="KW-0479">Metal-binding</keyword>
<dbReference type="PROSITE" id="PS51257">
    <property type="entry name" value="PROKAR_LIPOPROTEIN"/>
    <property type="match status" value="1"/>
</dbReference>
<evidence type="ECO:0000259" key="3">
    <source>
        <dbReference type="Pfam" id="PF08685"/>
    </source>
</evidence>
<dbReference type="Proteomes" id="UP000664052">
    <property type="component" value="Unassembled WGS sequence"/>
</dbReference>
<keyword evidence="2" id="KW-0732">Signal</keyword>
<comment type="caution">
    <text evidence="4">The sequence shown here is derived from an EMBL/GenBank/DDBJ whole genome shotgun (WGS) entry which is preliminary data.</text>
</comment>
<feature type="domain" description="GON" evidence="3">
    <location>
        <begin position="254"/>
        <end position="313"/>
    </location>
</feature>
<sequence length="451" mass="47314">MKPTPKSFAAPTSKRRATRALAWSLTVLAVGCGANDAASQAGTTSASQALGTLPATCADVHALHPDAPDGTYALYVGGDPNASWGAYCHDMAGTPREYLTLPLQQEDTNVSRYLAGGASPGTSVVTRYTRVRLHPDTFQVDTGDQTFATSMGELTHSPDTVRAMPFGVAMSCDGEQAQANINLIGTNFEVDPALFGVGGFDASGTAVASGDGQVVNLSGGGFCGWTGPLGSYNPYNQTGSLLQLKYRPPLLLPATCKALQTDYSLHHDGEYTLCVGSDPNKCWSAWCHGMDGASPREYLTLQHTEDGANFSQYLAGGSSPGTTVRTRYTRVRVLPDTLQLDTGDQTFSTSTGQLTHSPHTVKAMTYGAAMSCNGTQTQANVDLRGTRFSVQPSRFGVGGYLAAGSVNPSASNQVFSLSGGGNCGWVGAVGSYNPYNQYGTLLQLTLNPPQQ</sequence>
<feature type="signal peptide" evidence="2">
    <location>
        <begin position="1"/>
        <end position="29"/>
    </location>
</feature>
<evidence type="ECO:0000256" key="2">
    <source>
        <dbReference type="SAM" id="SignalP"/>
    </source>
</evidence>
<dbReference type="InterPro" id="IPR012314">
    <property type="entry name" value="Pept_M12B_GON-ADAMTSs"/>
</dbReference>
<keyword evidence="5" id="KW-1185">Reference proteome</keyword>
<evidence type="ECO:0000313" key="5">
    <source>
        <dbReference type="Proteomes" id="UP000664052"/>
    </source>
</evidence>
<dbReference type="RefSeq" id="WP_207057192.1">
    <property type="nucleotide sequence ID" value="NZ_JAFIMU010000013.1"/>
</dbReference>